<feature type="binding site" evidence="4">
    <location>
        <position position="303"/>
    </location>
    <ligand>
        <name>substrate</name>
    </ligand>
</feature>
<dbReference type="AlphaFoldDB" id="A0A9D1FHI7"/>
<dbReference type="GO" id="GO:0005576">
    <property type="term" value="C:extracellular region"/>
    <property type="evidence" value="ECO:0007669"/>
    <property type="project" value="TreeGrafter"/>
</dbReference>
<dbReference type="Pfam" id="PF09210">
    <property type="entry name" value="BE_C"/>
    <property type="match status" value="1"/>
</dbReference>
<feature type="active site" description="Nucleophile" evidence="3">
    <location>
        <position position="196"/>
    </location>
</feature>
<dbReference type="Gene3D" id="1.20.1430.10">
    <property type="entry name" value="Families 57/38 glycoside transferase, middle domain"/>
    <property type="match status" value="1"/>
</dbReference>
<organism evidence="8 9">
    <name type="scientific">Candidatus Galligastranaerophilus intestinavium</name>
    <dbReference type="NCBI Taxonomy" id="2840836"/>
    <lineage>
        <taxon>Bacteria</taxon>
        <taxon>Candidatus Galligastranaerophilus</taxon>
    </lineage>
</organism>
<feature type="binding site" evidence="4">
    <location>
        <position position="434"/>
    </location>
    <ligand>
        <name>substrate</name>
    </ligand>
</feature>
<evidence type="ECO:0000256" key="5">
    <source>
        <dbReference type="RuleBase" id="RU361196"/>
    </source>
</evidence>
<comment type="similarity">
    <text evidence="1 5">Belongs to the glycosyl hydrolase 57 family.</text>
</comment>
<dbReference type="InterPro" id="IPR015293">
    <property type="entry name" value="BE_C"/>
</dbReference>
<feature type="binding site" evidence="4">
    <location>
        <position position="496"/>
    </location>
    <ligand>
        <name>substrate</name>
    </ligand>
</feature>
<feature type="domain" description="Glycoside hydrolase family 57 N-terminal" evidence="6">
    <location>
        <begin position="10"/>
        <end position="430"/>
    </location>
</feature>
<reference evidence="8" key="1">
    <citation type="submission" date="2020-10" db="EMBL/GenBank/DDBJ databases">
        <authorList>
            <person name="Gilroy R."/>
        </authorList>
    </citation>
    <scope>NUCLEOTIDE SEQUENCE</scope>
    <source>
        <strain evidence="8">CHK152-2871</strain>
    </source>
</reference>
<gene>
    <name evidence="8" type="ORF">IAA86_02270</name>
</gene>
<evidence type="ECO:0000259" key="7">
    <source>
        <dbReference type="Pfam" id="PF09210"/>
    </source>
</evidence>
<dbReference type="SUPFAM" id="SSF88688">
    <property type="entry name" value="Families 57/38 glycoside transferase middle domain"/>
    <property type="match status" value="1"/>
</dbReference>
<dbReference type="InterPro" id="IPR028995">
    <property type="entry name" value="Glyco_hydro_57/38_cen_sf"/>
</dbReference>
<sequence>MASEKVGQFVFMLHSHLPYYRMAGMWPFGEENLYECMAETYVPLLNMIAELYDEGIKAKLTVGITPILAEQLNDEHLKEGFIKYLDSRIEAVSGDLERYPDPEVAHSQHLKYLAKYYFDWFNHIKDLYINKFNKDLITGFKKYQDLGCIEITTSGATHGFSPLLATDTNLNAQFKVGSDTTKRLFGKKAKGCWLPECAYRQGYEFIGKDGKKKWRPAIEVTLQNNGIEYFFTESHVIEGGNSIGNRRTIGVYGNIEYIPLPQREKTGYDTYSAYWLPDAQVAVMGRNDRAGFQVWSAADGYPGDGCYREFHRKDPNSGMHYWRITSSTTDLGDKMLYDPVLAMNQVNSNSDHYTTLIYHLLNDYKMAHNGKEGLVMVSFDTELYGHWWFEGVEFIKQVIKKFAQYLPEVERMTAGEYLQAHPPTEAIQIPESSWGQGGHFWVWQNHLTEWMWPIIHACEKRIIDIVSKYEKQPEDKLLLRALNQLARENLLLQSSDWPFLITTWQAKDYATDRFREHVERFEKIADMIENNSINNDELTKIESIDNCFPEIDYRVYLPIEEGVIPQQEKKLAPLYAD</sequence>
<reference evidence="8" key="2">
    <citation type="journal article" date="2021" name="PeerJ">
        <title>Extensive microbial diversity within the chicken gut microbiome revealed by metagenomics and culture.</title>
        <authorList>
            <person name="Gilroy R."/>
            <person name="Ravi A."/>
            <person name="Getino M."/>
            <person name="Pursley I."/>
            <person name="Horton D.L."/>
            <person name="Alikhan N.F."/>
            <person name="Baker D."/>
            <person name="Gharbi K."/>
            <person name="Hall N."/>
            <person name="Watson M."/>
            <person name="Adriaenssens E.M."/>
            <person name="Foster-Nyarko E."/>
            <person name="Jarju S."/>
            <person name="Secka A."/>
            <person name="Antonio M."/>
            <person name="Oren A."/>
            <person name="Chaudhuri R.R."/>
            <person name="La Ragione R."/>
            <person name="Hildebrand F."/>
            <person name="Pallen M.J."/>
        </authorList>
    </citation>
    <scope>NUCLEOTIDE SEQUENCE</scope>
    <source>
        <strain evidence="8">CHK152-2871</strain>
    </source>
</reference>
<dbReference type="InterPro" id="IPR004300">
    <property type="entry name" value="Glyco_hydro_57_N"/>
</dbReference>
<dbReference type="PANTHER" id="PTHR41695:SF1">
    <property type="entry name" value="1,4-ALPHA-GLUCAN BRANCHING ENZYME TK1436"/>
    <property type="match status" value="1"/>
</dbReference>
<accession>A0A9D1FHI7</accession>
<evidence type="ECO:0000256" key="2">
    <source>
        <dbReference type="ARBA" id="ARBA00023277"/>
    </source>
</evidence>
<name>A0A9D1FHI7_9BACT</name>
<dbReference type="PANTHER" id="PTHR41695">
    <property type="entry name" value="1,4-ALPHA-GLUCAN BRANCHING ENZYME RV3031-RELATED"/>
    <property type="match status" value="1"/>
</dbReference>
<feature type="domain" description="1,4-alpha-glucan branching enzyme C-terminal" evidence="7">
    <location>
        <begin position="455"/>
        <end position="556"/>
    </location>
</feature>
<dbReference type="InterPro" id="IPR040042">
    <property type="entry name" value="Branching_enz_MT3115-like"/>
</dbReference>
<comment type="caution">
    <text evidence="8">The sequence shown here is derived from an EMBL/GenBank/DDBJ whole genome shotgun (WGS) entry which is preliminary data.</text>
</comment>
<dbReference type="SUPFAM" id="SSF88713">
    <property type="entry name" value="Glycoside hydrolase/deacetylase"/>
    <property type="match status" value="1"/>
</dbReference>
<evidence type="ECO:0000256" key="4">
    <source>
        <dbReference type="PIRSR" id="PIRSR640042-2"/>
    </source>
</evidence>
<keyword evidence="2 5" id="KW-0119">Carbohydrate metabolism</keyword>
<evidence type="ECO:0000256" key="1">
    <source>
        <dbReference type="ARBA" id="ARBA00006821"/>
    </source>
</evidence>
<dbReference type="EMBL" id="DVJQ01000020">
    <property type="protein sequence ID" value="HIS73828.1"/>
    <property type="molecule type" value="Genomic_DNA"/>
</dbReference>
<feature type="active site" description="Proton donor" evidence="3">
    <location>
        <position position="380"/>
    </location>
</feature>
<dbReference type="InterPro" id="IPR037090">
    <property type="entry name" value="57_glycoside_trans_central"/>
</dbReference>
<evidence type="ECO:0000256" key="3">
    <source>
        <dbReference type="PIRSR" id="PIRSR640042-1"/>
    </source>
</evidence>
<evidence type="ECO:0000313" key="9">
    <source>
        <dbReference type="Proteomes" id="UP000886865"/>
    </source>
</evidence>
<dbReference type="Gene3D" id="3.20.110.10">
    <property type="entry name" value="Glycoside hydrolase 38, N terminal domain"/>
    <property type="match status" value="1"/>
</dbReference>
<dbReference type="GO" id="GO:0003844">
    <property type="term" value="F:1,4-alpha-glucan branching enzyme activity"/>
    <property type="evidence" value="ECO:0007669"/>
    <property type="project" value="InterPro"/>
</dbReference>
<dbReference type="InterPro" id="IPR027291">
    <property type="entry name" value="Glyco_hydro_38_N_sf"/>
</dbReference>
<dbReference type="Pfam" id="PF03065">
    <property type="entry name" value="Glyco_hydro_57"/>
    <property type="match status" value="1"/>
</dbReference>
<evidence type="ECO:0000313" key="8">
    <source>
        <dbReference type="EMBL" id="HIS73828.1"/>
    </source>
</evidence>
<feature type="binding site" evidence="4">
    <location>
        <position position="286"/>
    </location>
    <ligand>
        <name>substrate</name>
    </ligand>
</feature>
<dbReference type="Proteomes" id="UP000886865">
    <property type="component" value="Unassembled WGS sequence"/>
</dbReference>
<proteinExistence type="inferred from homology"/>
<evidence type="ECO:0000259" key="6">
    <source>
        <dbReference type="Pfam" id="PF03065"/>
    </source>
</evidence>
<protein>
    <submittedName>
        <fullName evidence="8">DUF1957 domain-containing protein</fullName>
    </submittedName>
</protein>
<dbReference type="InterPro" id="IPR011330">
    <property type="entry name" value="Glyco_hydro/deAcase_b/a-brl"/>
</dbReference>
<dbReference type="GO" id="GO:0030979">
    <property type="term" value="P:alpha-glucan biosynthetic process"/>
    <property type="evidence" value="ECO:0007669"/>
    <property type="project" value="InterPro"/>
</dbReference>